<sequence length="115" mass="12402">MLASVTHSTSCILALDAYIPDGGLDGVLDGLGFSVPIGVLRSSEGQLLPLFERLPPITSRDHPLLRMGIADDLESLSETRRSSSGPEGGALSECELMCERVHLWPRVSVFIARLE</sequence>
<protein>
    <submittedName>
        <fullName evidence="1">Uncharacterized protein</fullName>
    </submittedName>
</protein>
<name>A0AAE1XTJ5_9LAMI</name>
<proteinExistence type="predicted"/>
<keyword evidence="2" id="KW-1185">Reference proteome</keyword>
<organism evidence="1 2">
    <name type="scientific">Sesamum alatum</name>
    <dbReference type="NCBI Taxonomy" id="300844"/>
    <lineage>
        <taxon>Eukaryota</taxon>
        <taxon>Viridiplantae</taxon>
        <taxon>Streptophyta</taxon>
        <taxon>Embryophyta</taxon>
        <taxon>Tracheophyta</taxon>
        <taxon>Spermatophyta</taxon>
        <taxon>Magnoliopsida</taxon>
        <taxon>eudicotyledons</taxon>
        <taxon>Gunneridae</taxon>
        <taxon>Pentapetalae</taxon>
        <taxon>asterids</taxon>
        <taxon>lamiids</taxon>
        <taxon>Lamiales</taxon>
        <taxon>Pedaliaceae</taxon>
        <taxon>Sesamum</taxon>
    </lineage>
</organism>
<reference evidence="1" key="1">
    <citation type="submission" date="2020-06" db="EMBL/GenBank/DDBJ databases">
        <authorList>
            <person name="Li T."/>
            <person name="Hu X."/>
            <person name="Zhang T."/>
            <person name="Song X."/>
            <person name="Zhang H."/>
            <person name="Dai N."/>
            <person name="Sheng W."/>
            <person name="Hou X."/>
            <person name="Wei L."/>
        </authorList>
    </citation>
    <scope>NUCLEOTIDE SEQUENCE</scope>
    <source>
        <strain evidence="1">3651</strain>
        <tissue evidence="1">Leaf</tissue>
    </source>
</reference>
<dbReference type="EMBL" id="JACGWO010000010">
    <property type="protein sequence ID" value="KAK4417299.1"/>
    <property type="molecule type" value="Genomic_DNA"/>
</dbReference>
<comment type="caution">
    <text evidence="1">The sequence shown here is derived from an EMBL/GenBank/DDBJ whole genome shotgun (WGS) entry which is preliminary data.</text>
</comment>
<reference evidence="1" key="2">
    <citation type="journal article" date="2024" name="Plant">
        <title>Genomic evolution and insights into agronomic trait innovations of Sesamum species.</title>
        <authorList>
            <person name="Miao H."/>
            <person name="Wang L."/>
            <person name="Qu L."/>
            <person name="Liu H."/>
            <person name="Sun Y."/>
            <person name="Le M."/>
            <person name="Wang Q."/>
            <person name="Wei S."/>
            <person name="Zheng Y."/>
            <person name="Lin W."/>
            <person name="Duan Y."/>
            <person name="Cao H."/>
            <person name="Xiong S."/>
            <person name="Wang X."/>
            <person name="Wei L."/>
            <person name="Li C."/>
            <person name="Ma Q."/>
            <person name="Ju M."/>
            <person name="Zhao R."/>
            <person name="Li G."/>
            <person name="Mu C."/>
            <person name="Tian Q."/>
            <person name="Mei H."/>
            <person name="Zhang T."/>
            <person name="Gao T."/>
            <person name="Zhang H."/>
        </authorList>
    </citation>
    <scope>NUCLEOTIDE SEQUENCE</scope>
    <source>
        <strain evidence="1">3651</strain>
    </source>
</reference>
<evidence type="ECO:0000313" key="1">
    <source>
        <dbReference type="EMBL" id="KAK4417299.1"/>
    </source>
</evidence>
<accession>A0AAE1XTJ5</accession>
<evidence type="ECO:0000313" key="2">
    <source>
        <dbReference type="Proteomes" id="UP001293254"/>
    </source>
</evidence>
<gene>
    <name evidence="1" type="ORF">Salat_2555500</name>
</gene>
<dbReference type="AlphaFoldDB" id="A0AAE1XTJ5"/>
<dbReference type="Proteomes" id="UP001293254">
    <property type="component" value="Unassembled WGS sequence"/>
</dbReference>